<dbReference type="EMBL" id="JACEFO010003289">
    <property type="protein sequence ID" value="KAF8642546.1"/>
    <property type="molecule type" value="Genomic_DNA"/>
</dbReference>
<proteinExistence type="predicted"/>
<dbReference type="OrthoDB" id="630764at2759"/>
<protein>
    <submittedName>
        <fullName evidence="1">Uncharacterized protein</fullName>
    </submittedName>
</protein>
<evidence type="ECO:0000313" key="2">
    <source>
        <dbReference type="Proteomes" id="UP000636709"/>
    </source>
</evidence>
<keyword evidence="2" id="KW-1185">Reference proteome</keyword>
<organism evidence="1 2">
    <name type="scientific">Digitaria exilis</name>
    <dbReference type="NCBI Taxonomy" id="1010633"/>
    <lineage>
        <taxon>Eukaryota</taxon>
        <taxon>Viridiplantae</taxon>
        <taxon>Streptophyta</taxon>
        <taxon>Embryophyta</taxon>
        <taxon>Tracheophyta</taxon>
        <taxon>Spermatophyta</taxon>
        <taxon>Magnoliopsida</taxon>
        <taxon>Liliopsida</taxon>
        <taxon>Poales</taxon>
        <taxon>Poaceae</taxon>
        <taxon>PACMAD clade</taxon>
        <taxon>Panicoideae</taxon>
        <taxon>Panicodae</taxon>
        <taxon>Paniceae</taxon>
        <taxon>Anthephorinae</taxon>
        <taxon>Digitaria</taxon>
    </lineage>
</organism>
<reference evidence="1" key="1">
    <citation type="submission" date="2020-07" db="EMBL/GenBank/DDBJ databases">
        <title>Genome sequence and genetic diversity analysis of an under-domesticated orphan crop, white fonio (Digitaria exilis).</title>
        <authorList>
            <person name="Bennetzen J.L."/>
            <person name="Chen S."/>
            <person name="Ma X."/>
            <person name="Wang X."/>
            <person name="Yssel A.E.J."/>
            <person name="Chaluvadi S.R."/>
            <person name="Johnson M."/>
            <person name="Gangashetty P."/>
            <person name="Hamidou F."/>
            <person name="Sanogo M.D."/>
            <person name="Zwaenepoel A."/>
            <person name="Wallace J."/>
            <person name="Van De Peer Y."/>
            <person name="Van Deynze A."/>
        </authorList>
    </citation>
    <scope>NUCLEOTIDE SEQUENCE</scope>
    <source>
        <tissue evidence="1">Leaves</tissue>
    </source>
</reference>
<name>A0A834ZWM7_9POAL</name>
<gene>
    <name evidence="1" type="ORF">HU200_067223</name>
</gene>
<comment type="caution">
    <text evidence="1">The sequence shown here is derived from an EMBL/GenBank/DDBJ whole genome shotgun (WGS) entry which is preliminary data.</text>
</comment>
<evidence type="ECO:0000313" key="1">
    <source>
        <dbReference type="EMBL" id="KAF8642546.1"/>
    </source>
</evidence>
<sequence>MSSFRVLLCSIEDGCIRACMFTSSLSSSWRQTSIDVPPKMHAIGFAIDRRYWYDGEKRMVALDQSILKFSSFVLPDDEYSECRKMSCVTVGHDGEPRIVVRGRGNMIKIFVRLKGGSEDTEEWALEKTVQVSAAMLGLRELQFFVLTTDQPAGMVRFDAYEFSRHGFSMSMTFHLDMETMKTEGLAGRGVHYGHKAYPLELPWPPTLHACTMASQIHPGVPINV</sequence>
<dbReference type="PANTHER" id="PTHR33207">
    <property type="entry name" value="F-BOX DOMAIN CONTAINING PROTEIN-RELATED"/>
    <property type="match status" value="1"/>
</dbReference>
<accession>A0A834ZWM7</accession>
<dbReference type="Proteomes" id="UP000636709">
    <property type="component" value="Unassembled WGS sequence"/>
</dbReference>
<dbReference type="AlphaFoldDB" id="A0A834ZWM7"/>